<comment type="subcellular location">
    <subcellularLocation>
        <location evidence="1">Cell membrane</location>
        <topology evidence="1">Multi-pass membrane protein</topology>
    </subcellularLocation>
</comment>
<feature type="transmembrane region" description="Helical" evidence="7">
    <location>
        <begin position="221"/>
        <end position="245"/>
    </location>
</feature>
<dbReference type="PANTHER" id="PTHR23522">
    <property type="entry name" value="BLL5896 PROTEIN"/>
    <property type="match status" value="1"/>
</dbReference>
<proteinExistence type="predicted"/>
<sequence>MSQTPSSSGTTFKLSVMMFLQFFIWGSFFVPLGGYLGKIFAGQNVVGYIYSTNNWAALIAPLFVGLVADRFFNAERVNGVLHLAGAALLWKCASVTSSPDALFVWLLAYFLCYMPTLALVNTIAFHNIADADEEFPKIRLWGTIGWIVAGLVVAQSVFGLVKLPVLPGIADAGSTSFPMKLGAAVSLIYGIYSFFLPATPPSGRGTPVSVVKMLGLDSFRLFKDPAFAVFALCSFLICIPLAFYYASTYDFVAKASFGASSAGVMALGQVSEIVFMALVPFFFRKLGVKWMLLTGMLAWTLRYAVFGLTPSVPAMLVLGIALHGICYDFFFVTGQLYTDRKAPKDIRASAQGLIGLLTYGAGMLVGNKVLDWWSTHTQLDGTTKEGWLAGAKAFWLMPAGVAFGVAVLFALTFWDRTAPGKPPVKVPSELP</sequence>
<name>A0A975IYW4_9BACT</name>
<dbReference type="KEGG" id="lamb:KBB96_17580"/>
<evidence type="ECO:0000256" key="5">
    <source>
        <dbReference type="ARBA" id="ARBA00022989"/>
    </source>
</evidence>
<keyword evidence="2" id="KW-0813">Transport</keyword>
<dbReference type="EMBL" id="CP073100">
    <property type="protein sequence ID" value="QUE50657.1"/>
    <property type="molecule type" value="Genomic_DNA"/>
</dbReference>
<dbReference type="RefSeq" id="WP_211630797.1">
    <property type="nucleotide sequence ID" value="NZ_CP073100.1"/>
</dbReference>
<feature type="domain" description="Major facilitator superfamily (MFS) profile" evidence="8">
    <location>
        <begin position="226"/>
        <end position="431"/>
    </location>
</feature>
<reference evidence="9" key="1">
    <citation type="submission" date="2021-04" db="EMBL/GenBank/DDBJ databases">
        <title>Luteolibacter sp. 32A isolated from the skin of an Anderson's salamander (Ambystoma andersonii).</title>
        <authorList>
            <person name="Spergser J."/>
            <person name="Busse H.-J."/>
        </authorList>
    </citation>
    <scope>NUCLEOTIDE SEQUENCE</scope>
    <source>
        <strain evidence="9">32A</strain>
    </source>
</reference>
<feature type="transmembrane region" description="Helical" evidence="7">
    <location>
        <begin position="393"/>
        <end position="414"/>
    </location>
</feature>
<keyword evidence="4 7" id="KW-0812">Transmembrane</keyword>
<keyword evidence="6 7" id="KW-0472">Membrane</keyword>
<dbReference type="InterPro" id="IPR020846">
    <property type="entry name" value="MFS_dom"/>
</dbReference>
<evidence type="ECO:0000256" key="7">
    <source>
        <dbReference type="SAM" id="Phobius"/>
    </source>
</evidence>
<feature type="transmembrane region" description="Helical" evidence="7">
    <location>
        <begin position="48"/>
        <end position="68"/>
    </location>
</feature>
<dbReference type="Pfam" id="PF03825">
    <property type="entry name" value="Nuc_H_symport"/>
    <property type="match status" value="1"/>
</dbReference>
<feature type="transmembrane region" description="Helical" evidence="7">
    <location>
        <begin position="353"/>
        <end position="373"/>
    </location>
</feature>
<keyword evidence="3" id="KW-1003">Cell membrane</keyword>
<evidence type="ECO:0000313" key="9">
    <source>
        <dbReference type="EMBL" id="QUE50657.1"/>
    </source>
</evidence>
<feature type="transmembrane region" description="Helical" evidence="7">
    <location>
        <begin position="257"/>
        <end position="283"/>
    </location>
</feature>
<dbReference type="GO" id="GO:0015213">
    <property type="term" value="F:uridine transmembrane transporter activity"/>
    <property type="evidence" value="ECO:0007669"/>
    <property type="project" value="TreeGrafter"/>
</dbReference>
<dbReference type="InterPro" id="IPR004740">
    <property type="entry name" value="Nuc_H_symport"/>
</dbReference>
<feature type="transmembrane region" description="Helical" evidence="7">
    <location>
        <begin position="181"/>
        <end position="200"/>
    </location>
</feature>
<evidence type="ECO:0000313" key="10">
    <source>
        <dbReference type="Proteomes" id="UP000676169"/>
    </source>
</evidence>
<keyword evidence="5 7" id="KW-1133">Transmembrane helix</keyword>
<dbReference type="PROSITE" id="PS50850">
    <property type="entry name" value="MFS"/>
    <property type="match status" value="1"/>
</dbReference>
<dbReference type="PANTHER" id="PTHR23522:SF4">
    <property type="entry name" value="NUCLEOSIDE PERMEASE NUPG-RELATED"/>
    <property type="match status" value="1"/>
</dbReference>
<evidence type="ECO:0000256" key="2">
    <source>
        <dbReference type="ARBA" id="ARBA00022448"/>
    </source>
</evidence>
<dbReference type="GO" id="GO:0005886">
    <property type="term" value="C:plasma membrane"/>
    <property type="evidence" value="ECO:0007669"/>
    <property type="project" value="UniProtKB-SubCell"/>
</dbReference>
<feature type="transmembrane region" description="Helical" evidence="7">
    <location>
        <begin position="314"/>
        <end position="332"/>
    </location>
</feature>
<organism evidence="9 10">
    <name type="scientific">Luteolibacter ambystomatis</name>
    <dbReference type="NCBI Taxonomy" id="2824561"/>
    <lineage>
        <taxon>Bacteria</taxon>
        <taxon>Pseudomonadati</taxon>
        <taxon>Verrucomicrobiota</taxon>
        <taxon>Verrucomicrobiia</taxon>
        <taxon>Verrucomicrobiales</taxon>
        <taxon>Verrucomicrobiaceae</taxon>
        <taxon>Luteolibacter</taxon>
    </lineage>
</organism>
<evidence type="ECO:0000256" key="4">
    <source>
        <dbReference type="ARBA" id="ARBA00022692"/>
    </source>
</evidence>
<dbReference type="Gene3D" id="1.20.1250.20">
    <property type="entry name" value="MFS general substrate transporter like domains"/>
    <property type="match status" value="2"/>
</dbReference>
<evidence type="ECO:0000256" key="1">
    <source>
        <dbReference type="ARBA" id="ARBA00004651"/>
    </source>
</evidence>
<protein>
    <submittedName>
        <fullName evidence="9">MFS transporter</fullName>
    </submittedName>
</protein>
<evidence type="ECO:0000256" key="3">
    <source>
        <dbReference type="ARBA" id="ARBA00022475"/>
    </source>
</evidence>
<feature type="transmembrane region" description="Helical" evidence="7">
    <location>
        <begin position="140"/>
        <end position="161"/>
    </location>
</feature>
<dbReference type="InterPro" id="IPR036259">
    <property type="entry name" value="MFS_trans_sf"/>
</dbReference>
<gene>
    <name evidence="9" type="ORF">KBB96_17580</name>
</gene>
<dbReference type="Proteomes" id="UP000676169">
    <property type="component" value="Chromosome"/>
</dbReference>
<keyword evidence="10" id="KW-1185">Reference proteome</keyword>
<evidence type="ECO:0000259" key="8">
    <source>
        <dbReference type="PROSITE" id="PS50850"/>
    </source>
</evidence>
<dbReference type="SUPFAM" id="SSF103473">
    <property type="entry name" value="MFS general substrate transporter"/>
    <property type="match status" value="1"/>
</dbReference>
<feature type="transmembrane region" description="Helical" evidence="7">
    <location>
        <begin position="103"/>
        <end position="128"/>
    </location>
</feature>
<feature type="transmembrane region" description="Helical" evidence="7">
    <location>
        <begin position="12"/>
        <end position="36"/>
    </location>
</feature>
<dbReference type="GO" id="GO:0015212">
    <property type="term" value="F:cytidine transmembrane transporter activity"/>
    <property type="evidence" value="ECO:0007669"/>
    <property type="project" value="TreeGrafter"/>
</dbReference>
<accession>A0A975IYW4</accession>
<dbReference type="AlphaFoldDB" id="A0A975IYW4"/>
<evidence type="ECO:0000256" key="6">
    <source>
        <dbReference type="ARBA" id="ARBA00023136"/>
    </source>
</evidence>